<sequence>MTDISFKFNGIDENELEHVPLEAWSNDMSEFSIPVERSLQNSQPNSRHTAAFARVNLQTSSRDDVRTELVRFVVWWACWKPPLPHQQPLSLLHCVMRVLIFPHPSSGLWGKSNCLVVALIRSTLFTSRSLSPSLPCTLLSTPASLLPQTLFSPLATPTQCTTGSCRAHFFVWSFAR</sequence>
<keyword evidence="2" id="KW-1185">Reference proteome</keyword>
<dbReference type="AlphaFoldDB" id="A0A3S5B0D8"/>
<name>A0A3S5B0D8_9PLAT</name>
<protein>
    <submittedName>
        <fullName evidence="1">Uncharacterized protein</fullName>
    </submittedName>
</protein>
<reference evidence="1" key="1">
    <citation type="submission" date="2018-11" db="EMBL/GenBank/DDBJ databases">
        <authorList>
            <consortium name="Pathogen Informatics"/>
        </authorList>
    </citation>
    <scope>NUCLEOTIDE SEQUENCE</scope>
</reference>
<comment type="caution">
    <text evidence="1">The sequence shown here is derived from an EMBL/GenBank/DDBJ whole genome shotgun (WGS) entry which is preliminary data.</text>
</comment>
<accession>A0A3S5B0D8</accession>
<evidence type="ECO:0000313" key="1">
    <source>
        <dbReference type="EMBL" id="VEL33117.1"/>
    </source>
</evidence>
<dbReference type="EMBL" id="CAAALY010245190">
    <property type="protein sequence ID" value="VEL33117.1"/>
    <property type="molecule type" value="Genomic_DNA"/>
</dbReference>
<organism evidence="1 2">
    <name type="scientific">Protopolystoma xenopodis</name>
    <dbReference type="NCBI Taxonomy" id="117903"/>
    <lineage>
        <taxon>Eukaryota</taxon>
        <taxon>Metazoa</taxon>
        <taxon>Spiralia</taxon>
        <taxon>Lophotrochozoa</taxon>
        <taxon>Platyhelminthes</taxon>
        <taxon>Monogenea</taxon>
        <taxon>Polyopisthocotylea</taxon>
        <taxon>Polystomatidea</taxon>
        <taxon>Polystomatidae</taxon>
        <taxon>Protopolystoma</taxon>
    </lineage>
</organism>
<proteinExistence type="predicted"/>
<dbReference type="Proteomes" id="UP000784294">
    <property type="component" value="Unassembled WGS sequence"/>
</dbReference>
<gene>
    <name evidence="1" type="ORF">PXEA_LOCUS26557</name>
</gene>
<evidence type="ECO:0000313" key="2">
    <source>
        <dbReference type="Proteomes" id="UP000784294"/>
    </source>
</evidence>